<protein>
    <recommendedName>
        <fullName evidence="6">Probable DNA-directed RNA polymerase subunit delta</fullName>
    </recommendedName>
    <alternativeName>
        <fullName evidence="6">RNAP delta factor</fullName>
    </alternativeName>
</protein>
<organism evidence="9 10">
    <name type="scientific">Marinococcus luteus</name>
    <dbReference type="NCBI Taxonomy" id="1122204"/>
    <lineage>
        <taxon>Bacteria</taxon>
        <taxon>Bacillati</taxon>
        <taxon>Bacillota</taxon>
        <taxon>Bacilli</taxon>
        <taxon>Bacillales</taxon>
        <taxon>Bacillaceae</taxon>
        <taxon>Marinococcus</taxon>
    </lineage>
</organism>
<comment type="function">
    <text evidence="6">Participates in both the initiation and recycling phases of transcription. In the presence of the delta subunit, RNAP displays an increased specificity of transcription, a decreased affinity for nucleic acids, and an increased efficiency of RNA synthesis because of enhanced recycling.</text>
</comment>
<dbReference type="RefSeq" id="WP_176967697.1">
    <property type="nucleotide sequence ID" value="NZ_FNNC01000002.1"/>
</dbReference>
<sequence>MKINELNEEKVREMSSMELAYMILEEEGGASGYTRVMDRLTELKGYTEEERKSRMIKLFTSMNLDGRFVHLGENHWGLRGWYPLDQSDEELSHTVQGSDELAEEIDPEEETYDDDLVDISDDLDAISKKDDADEDTFDDNDLEGFEPGNAGPGFDEEEDEDEEDSGSDNTEESEEENR</sequence>
<dbReference type="GO" id="GO:0006351">
    <property type="term" value="P:DNA-templated transcription"/>
    <property type="evidence" value="ECO:0007669"/>
    <property type="project" value="InterPro"/>
</dbReference>
<dbReference type="Proteomes" id="UP000199488">
    <property type="component" value="Unassembled WGS sequence"/>
</dbReference>
<evidence type="ECO:0000256" key="3">
    <source>
        <dbReference type="ARBA" id="ARBA00022679"/>
    </source>
</evidence>
<dbReference type="Gene3D" id="1.10.10.1250">
    <property type="entry name" value="RNA polymerase, subunit delta, N-terminal domain"/>
    <property type="match status" value="1"/>
</dbReference>
<comment type="similarity">
    <text evidence="1 6">Belongs to the RpoE family.</text>
</comment>
<reference evidence="9 10" key="1">
    <citation type="submission" date="2016-10" db="EMBL/GenBank/DDBJ databases">
        <authorList>
            <person name="de Groot N.N."/>
        </authorList>
    </citation>
    <scope>NUCLEOTIDE SEQUENCE [LARGE SCALE GENOMIC DNA]</scope>
    <source>
        <strain evidence="9 10">DSM 23126</strain>
    </source>
</reference>
<evidence type="ECO:0000313" key="10">
    <source>
        <dbReference type="Proteomes" id="UP000199488"/>
    </source>
</evidence>
<dbReference type="HAMAP" id="MF_00357">
    <property type="entry name" value="RNApol_bact_RpoE"/>
    <property type="match status" value="1"/>
</dbReference>
<evidence type="ECO:0000256" key="1">
    <source>
        <dbReference type="ARBA" id="ARBA00009828"/>
    </source>
</evidence>
<evidence type="ECO:0000256" key="6">
    <source>
        <dbReference type="HAMAP-Rule" id="MF_00357"/>
    </source>
</evidence>
<accession>A0A1H2TRM9</accession>
<dbReference type="PROSITE" id="PS51913">
    <property type="entry name" value="HTH_HARE"/>
    <property type="match status" value="1"/>
</dbReference>
<feature type="compositionally biased region" description="Acidic residues" evidence="7">
    <location>
        <begin position="154"/>
        <end position="178"/>
    </location>
</feature>
<dbReference type="NCBIfam" id="TIGR04567">
    <property type="entry name" value="RNAP_delt_lowGC"/>
    <property type="match status" value="1"/>
</dbReference>
<keyword evidence="3 6" id="KW-0808">Transferase</keyword>
<dbReference type="GO" id="GO:0006355">
    <property type="term" value="P:regulation of DNA-templated transcription"/>
    <property type="evidence" value="ECO:0007669"/>
    <property type="project" value="UniProtKB-UniRule"/>
</dbReference>
<dbReference type="AlphaFoldDB" id="A0A1H2TRM9"/>
<feature type="compositionally biased region" description="Acidic residues" evidence="7">
    <location>
        <begin position="132"/>
        <end position="144"/>
    </location>
</feature>
<keyword evidence="4 6" id="KW-0548">Nucleotidyltransferase</keyword>
<feature type="domain" description="HTH HARE-type" evidence="8">
    <location>
        <begin position="14"/>
        <end position="81"/>
    </location>
</feature>
<evidence type="ECO:0000256" key="5">
    <source>
        <dbReference type="ARBA" id="ARBA00023163"/>
    </source>
</evidence>
<keyword evidence="10" id="KW-1185">Reference proteome</keyword>
<name>A0A1H2TRM9_9BACI</name>
<keyword evidence="5 6" id="KW-0804">Transcription</keyword>
<feature type="compositionally biased region" description="Acidic residues" evidence="7">
    <location>
        <begin position="100"/>
        <end position="124"/>
    </location>
</feature>
<feature type="region of interest" description="Disordered" evidence="7">
    <location>
        <begin position="89"/>
        <end position="178"/>
    </location>
</feature>
<dbReference type="InterPro" id="IPR029757">
    <property type="entry name" value="RpoE"/>
</dbReference>
<gene>
    <name evidence="6" type="primary">rpoE</name>
    <name evidence="9" type="ORF">SAMN05421781_1519</name>
</gene>
<dbReference type="GO" id="GO:0003899">
    <property type="term" value="F:DNA-directed RNA polymerase activity"/>
    <property type="evidence" value="ECO:0007669"/>
    <property type="project" value="UniProtKB-UniRule"/>
</dbReference>
<evidence type="ECO:0000259" key="8">
    <source>
        <dbReference type="PROSITE" id="PS51913"/>
    </source>
</evidence>
<evidence type="ECO:0000256" key="4">
    <source>
        <dbReference type="ARBA" id="ARBA00022695"/>
    </source>
</evidence>
<dbReference type="InterPro" id="IPR038087">
    <property type="entry name" value="RNAP_delta_N_dom_sf"/>
</dbReference>
<dbReference type="GO" id="GO:0000428">
    <property type="term" value="C:DNA-directed RNA polymerase complex"/>
    <property type="evidence" value="ECO:0007669"/>
    <property type="project" value="UniProtKB-KW"/>
</dbReference>
<dbReference type="EMBL" id="FNNC01000002">
    <property type="protein sequence ID" value="SDW45959.1"/>
    <property type="molecule type" value="Genomic_DNA"/>
</dbReference>
<dbReference type="STRING" id="1122204.SAMN05421781_1519"/>
<evidence type="ECO:0000256" key="2">
    <source>
        <dbReference type="ARBA" id="ARBA00022478"/>
    </source>
</evidence>
<evidence type="ECO:0000313" key="9">
    <source>
        <dbReference type="EMBL" id="SDW45959.1"/>
    </source>
</evidence>
<comment type="subunit">
    <text evidence="6">RNAP is composed of a core of 2 alpha, a beta and a beta' subunits. The core is associated with a delta subunit and one of several sigma factors.</text>
</comment>
<evidence type="ECO:0000256" key="7">
    <source>
        <dbReference type="SAM" id="MobiDB-lite"/>
    </source>
</evidence>
<proteinExistence type="inferred from homology"/>
<dbReference type="InterPro" id="IPR007759">
    <property type="entry name" value="Asxl_HARE-HTH"/>
</dbReference>
<keyword evidence="2 6" id="KW-0240">DNA-directed RNA polymerase</keyword>